<keyword evidence="1 6" id="KW-0963">Cytoplasm</keyword>
<dbReference type="GO" id="GO:0009378">
    <property type="term" value="F:four-way junction helicase activity"/>
    <property type="evidence" value="ECO:0007669"/>
    <property type="project" value="InterPro"/>
</dbReference>
<comment type="domain">
    <text evidence="6">Has three domains with a flexible linker between the domains II and III and assumes an 'L' shape. Domain III is highly mobile and contacts RuvB.</text>
</comment>
<dbReference type="Pfam" id="PF07499">
    <property type="entry name" value="RuvA_C"/>
    <property type="match status" value="1"/>
</dbReference>
<feature type="domain" description="Helix-hairpin-helix DNA-binding motif class 1" evidence="7">
    <location>
        <begin position="100"/>
        <end position="119"/>
    </location>
</feature>
<gene>
    <name evidence="6 8" type="primary">ruvA</name>
    <name evidence="8" type="ORF">HMP0721_0231</name>
</gene>
<evidence type="ECO:0000256" key="4">
    <source>
        <dbReference type="ARBA" id="ARBA00023172"/>
    </source>
</evidence>
<keyword evidence="2 6" id="KW-0227">DNA damage</keyword>
<dbReference type="GO" id="GO:0000400">
    <property type="term" value="F:four-way junction DNA binding"/>
    <property type="evidence" value="ECO:0007669"/>
    <property type="project" value="UniProtKB-UniRule"/>
</dbReference>
<accession>E6MDZ8</accession>
<dbReference type="GO" id="GO:0005524">
    <property type="term" value="F:ATP binding"/>
    <property type="evidence" value="ECO:0007669"/>
    <property type="project" value="InterPro"/>
</dbReference>
<dbReference type="AlphaFoldDB" id="E6MDZ8"/>
<dbReference type="InterPro" id="IPR013849">
    <property type="entry name" value="DNA_helicase_Holl-junc_RuvA_I"/>
</dbReference>
<dbReference type="Gene3D" id="1.10.150.20">
    <property type="entry name" value="5' to 3' exonuclease, C-terminal subdomain"/>
    <property type="match status" value="1"/>
</dbReference>
<evidence type="ECO:0000256" key="3">
    <source>
        <dbReference type="ARBA" id="ARBA00023125"/>
    </source>
</evidence>
<sequence length="231" mass="24783">MNAKPAWFGVFCYLKPMCYGATKRRNDVFEYIKGELSAQSADTVVIENNGIGYRVHVSLTTIAELPPLHEQLKLLLYPAFREDDVTLYGFATAEERGLFGTLISISGIGPKAAMGLLSQFAEPELIRHIVNADAKAIARAPGIGKKTAERIILELKDRYKDVVAEEGDAPVGGATAKLRAADNLTNEGVNGLLGLGYTYAEASDLVARALAPDMTIEELLTAALALAASGR</sequence>
<comment type="similarity">
    <text evidence="6">Belongs to the RuvA family.</text>
</comment>
<dbReference type="InterPro" id="IPR000085">
    <property type="entry name" value="RuvA"/>
</dbReference>
<keyword evidence="4 6" id="KW-0233">DNA recombination</keyword>
<keyword evidence="3 6" id="KW-0238">DNA-binding</keyword>
<dbReference type="NCBIfam" id="TIGR00084">
    <property type="entry name" value="ruvA"/>
    <property type="match status" value="1"/>
</dbReference>
<feature type="domain" description="Helix-hairpin-helix DNA-binding motif class 1" evidence="7">
    <location>
        <begin position="135"/>
        <end position="154"/>
    </location>
</feature>
<keyword evidence="8" id="KW-0067">ATP-binding</keyword>
<evidence type="ECO:0000256" key="5">
    <source>
        <dbReference type="ARBA" id="ARBA00023204"/>
    </source>
</evidence>
<feature type="region of interest" description="Domain III" evidence="6">
    <location>
        <begin position="182"/>
        <end position="231"/>
    </location>
</feature>
<evidence type="ECO:0000256" key="2">
    <source>
        <dbReference type="ARBA" id="ARBA00022763"/>
    </source>
</evidence>
<keyword evidence="8" id="KW-0347">Helicase</keyword>
<keyword evidence="8" id="KW-0547">Nucleotide-binding</keyword>
<evidence type="ECO:0000259" key="7">
    <source>
        <dbReference type="SMART" id="SM00278"/>
    </source>
</evidence>
<dbReference type="InterPro" id="IPR011114">
    <property type="entry name" value="RuvA_C"/>
</dbReference>
<dbReference type="SUPFAM" id="SSF46929">
    <property type="entry name" value="DNA helicase RuvA subunit, C-terminal domain"/>
    <property type="match status" value="1"/>
</dbReference>
<dbReference type="EMBL" id="AEQN01000005">
    <property type="protein sequence ID" value="EFV02757.1"/>
    <property type="molecule type" value="Genomic_DNA"/>
</dbReference>
<dbReference type="GO" id="GO:0006310">
    <property type="term" value="P:DNA recombination"/>
    <property type="evidence" value="ECO:0007669"/>
    <property type="project" value="UniProtKB-UniRule"/>
</dbReference>
<protein>
    <recommendedName>
        <fullName evidence="6">Holliday junction branch migration complex subunit RuvA</fullName>
    </recommendedName>
</protein>
<dbReference type="GO" id="GO:0016787">
    <property type="term" value="F:hydrolase activity"/>
    <property type="evidence" value="ECO:0007669"/>
    <property type="project" value="UniProtKB-KW"/>
</dbReference>
<dbReference type="InterPro" id="IPR003583">
    <property type="entry name" value="Hlx-hairpin-Hlx_DNA-bd_motif"/>
</dbReference>
<dbReference type="InterPro" id="IPR010994">
    <property type="entry name" value="RuvA_2-like"/>
</dbReference>
<evidence type="ECO:0000256" key="1">
    <source>
        <dbReference type="ARBA" id="ARBA00022490"/>
    </source>
</evidence>
<keyword evidence="5 6" id="KW-0234">DNA repair</keyword>
<dbReference type="GO" id="GO:0048476">
    <property type="term" value="C:Holliday junction resolvase complex"/>
    <property type="evidence" value="ECO:0007669"/>
    <property type="project" value="UniProtKB-UniRule"/>
</dbReference>
<evidence type="ECO:0000313" key="8">
    <source>
        <dbReference type="EMBL" id="EFV02757.1"/>
    </source>
</evidence>
<dbReference type="GO" id="GO:0009379">
    <property type="term" value="C:Holliday junction helicase complex"/>
    <property type="evidence" value="ECO:0007669"/>
    <property type="project" value="InterPro"/>
</dbReference>
<dbReference type="InterPro" id="IPR036267">
    <property type="entry name" value="RuvA_C_sf"/>
</dbReference>
<dbReference type="eggNOG" id="COG0632">
    <property type="taxonomic scope" value="Bacteria"/>
</dbReference>
<dbReference type="Gene3D" id="1.10.8.10">
    <property type="entry name" value="DNA helicase RuvA subunit, C-terminal domain"/>
    <property type="match status" value="1"/>
</dbReference>
<reference evidence="8 9" key="1">
    <citation type="submission" date="2010-12" db="EMBL/GenBank/DDBJ databases">
        <authorList>
            <person name="Muzny D."/>
            <person name="Qin X."/>
            <person name="Deng J."/>
            <person name="Jiang H."/>
            <person name="Liu Y."/>
            <person name="Qu J."/>
            <person name="Song X.-Z."/>
            <person name="Zhang L."/>
            <person name="Thornton R."/>
            <person name="Coyle M."/>
            <person name="Francisco L."/>
            <person name="Jackson L."/>
            <person name="Javaid M."/>
            <person name="Korchina V."/>
            <person name="Kovar C."/>
            <person name="Mata R."/>
            <person name="Mathew T."/>
            <person name="Ngo R."/>
            <person name="Nguyen L."/>
            <person name="Nguyen N."/>
            <person name="Okwuonu G."/>
            <person name="Ongeri F."/>
            <person name="Pham C."/>
            <person name="Simmons D."/>
            <person name="Wilczek-Boney K."/>
            <person name="Hale W."/>
            <person name="Jakkamsetti A."/>
            <person name="Pham P."/>
            <person name="Ruth R."/>
            <person name="San Lucas F."/>
            <person name="Warren J."/>
            <person name="Zhang J."/>
            <person name="Zhao Z."/>
            <person name="Zhou C."/>
            <person name="Zhu D."/>
            <person name="Lee S."/>
            <person name="Bess C."/>
            <person name="Blankenburg K."/>
            <person name="Forbes L."/>
            <person name="Fu Q."/>
            <person name="Gubbala S."/>
            <person name="Hirani K."/>
            <person name="Jayaseelan J.C."/>
            <person name="Lara F."/>
            <person name="Munidasa M."/>
            <person name="Palculict T."/>
            <person name="Patil S."/>
            <person name="Pu L.-L."/>
            <person name="Saada N."/>
            <person name="Tang L."/>
            <person name="Weissenberger G."/>
            <person name="Zhu Y."/>
            <person name="Hemphill L."/>
            <person name="Shang Y."/>
            <person name="Youmans B."/>
            <person name="Ayvaz T."/>
            <person name="Ross M."/>
            <person name="Santibanez J."/>
            <person name="Aqrawi P."/>
            <person name="Gross S."/>
            <person name="Joshi V."/>
            <person name="Fowler G."/>
            <person name="Nazareth L."/>
            <person name="Reid J."/>
            <person name="Worley K."/>
            <person name="Petrosino J."/>
            <person name="Highlander S."/>
            <person name="Gibbs R."/>
        </authorList>
    </citation>
    <scope>NUCLEOTIDE SEQUENCE [LARGE SCALE GENOMIC DNA]</scope>
    <source>
        <strain evidence="8 9">ATCC 23263</strain>
    </source>
</reference>
<name>E6MDZ8_9FIRM</name>
<feature type="region of interest" description="Domain I" evidence="6">
    <location>
        <begin position="28"/>
        <end position="91"/>
    </location>
</feature>
<dbReference type="STRING" id="887929.HMP0721_0231"/>
<dbReference type="SUPFAM" id="SSF50249">
    <property type="entry name" value="Nucleic acid-binding proteins"/>
    <property type="match status" value="1"/>
</dbReference>
<evidence type="ECO:0000256" key="6">
    <source>
        <dbReference type="HAMAP-Rule" id="MF_00031"/>
    </source>
</evidence>
<dbReference type="Proteomes" id="UP000004754">
    <property type="component" value="Unassembled WGS sequence"/>
</dbReference>
<comment type="caution">
    <text evidence="8">The sequence shown here is derived from an EMBL/GenBank/DDBJ whole genome shotgun (WGS) entry which is preliminary data.</text>
</comment>
<dbReference type="Gene3D" id="2.40.50.140">
    <property type="entry name" value="Nucleic acid-binding proteins"/>
    <property type="match status" value="1"/>
</dbReference>
<dbReference type="GO" id="GO:0005737">
    <property type="term" value="C:cytoplasm"/>
    <property type="evidence" value="ECO:0007669"/>
    <property type="project" value="UniProtKB-SubCell"/>
</dbReference>
<dbReference type="Pfam" id="PF01330">
    <property type="entry name" value="RuvA_N"/>
    <property type="match status" value="1"/>
</dbReference>
<dbReference type="HAMAP" id="MF_00031">
    <property type="entry name" value="DNA_HJ_migration_RuvA"/>
    <property type="match status" value="1"/>
</dbReference>
<dbReference type="SMART" id="SM00278">
    <property type="entry name" value="HhH1"/>
    <property type="match status" value="2"/>
</dbReference>
<dbReference type="InterPro" id="IPR012340">
    <property type="entry name" value="NA-bd_OB-fold"/>
</dbReference>
<comment type="subunit">
    <text evidence="6">Homotetramer. Forms an RuvA(8)-RuvB(12)-Holliday junction (HJ) complex. HJ DNA is sandwiched between 2 RuvA tetramers; dsDNA enters through RuvA and exits via RuvB. An RuvB hexamer assembles on each DNA strand where it exits the tetramer. Each RuvB hexamer is contacted by two RuvA subunits (via domain III) on 2 adjacent RuvB subunits; this complex drives branch migration. In the full resolvosome a probable DNA-RuvA(4)-RuvB(12)-RuvC(2) complex forms which resolves the HJ.</text>
</comment>
<dbReference type="GO" id="GO:0006281">
    <property type="term" value="P:DNA repair"/>
    <property type="evidence" value="ECO:0007669"/>
    <property type="project" value="UniProtKB-UniRule"/>
</dbReference>
<dbReference type="SUPFAM" id="SSF47781">
    <property type="entry name" value="RuvA domain 2-like"/>
    <property type="match status" value="1"/>
</dbReference>
<dbReference type="Pfam" id="PF14520">
    <property type="entry name" value="HHH_5"/>
    <property type="match status" value="1"/>
</dbReference>
<evidence type="ECO:0000313" key="9">
    <source>
        <dbReference type="Proteomes" id="UP000004754"/>
    </source>
</evidence>
<proteinExistence type="inferred from homology"/>
<comment type="function">
    <text evidence="6">The RuvA-RuvB-RuvC complex processes Holliday junction (HJ) DNA during genetic recombination and DNA repair, while the RuvA-RuvB complex plays an important role in the rescue of blocked DNA replication forks via replication fork reversal (RFR). RuvA specifically binds to HJ cruciform DNA, conferring on it an open structure. The RuvB hexamer acts as an ATP-dependent pump, pulling dsDNA into and through the RuvAB complex. HJ branch migration allows RuvC to scan DNA until it finds its consensus sequence, where it cleaves and resolves the cruciform DNA.</text>
</comment>
<dbReference type="HOGENOM" id="CLU_087936_3_0_9"/>
<organism evidence="8 9">
    <name type="scientific">Pseudoramibacter alactolyticus ATCC 23263</name>
    <dbReference type="NCBI Taxonomy" id="887929"/>
    <lineage>
        <taxon>Bacteria</taxon>
        <taxon>Bacillati</taxon>
        <taxon>Bacillota</taxon>
        <taxon>Clostridia</taxon>
        <taxon>Eubacteriales</taxon>
        <taxon>Eubacteriaceae</taxon>
        <taxon>Pseudoramibacter</taxon>
    </lineage>
</organism>
<comment type="subcellular location">
    <subcellularLocation>
        <location evidence="6">Cytoplasm</location>
    </subcellularLocation>
</comment>
<keyword evidence="8" id="KW-0378">Hydrolase</keyword>
<comment type="caution">
    <text evidence="6">Lacks conserved residue(s) required for the propagation of feature annotation.</text>
</comment>
<keyword evidence="9" id="KW-1185">Reference proteome</keyword>